<protein>
    <submittedName>
        <fullName evidence="2">Serine hydrolase</fullName>
    </submittedName>
</protein>
<proteinExistence type="predicted"/>
<dbReference type="AlphaFoldDB" id="A0A0Q2QW14"/>
<dbReference type="RefSeq" id="WP_055580903.1">
    <property type="nucleotide sequence ID" value="NZ_LKTM01000359.1"/>
</dbReference>
<reference evidence="2 3" key="1">
    <citation type="submission" date="2015-10" db="EMBL/GenBank/DDBJ databases">
        <title>Mycobacterium gordonae draft genome assembly.</title>
        <authorList>
            <person name="Ustinova V."/>
            <person name="Smirnova T."/>
            <person name="Blagodatskikh K."/>
            <person name="Varlamov D."/>
            <person name="Larionova E."/>
            <person name="Chernousova L."/>
        </authorList>
    </citation>
    <scope>NUCLEOTIDE SEQUENCE [LARGE SCALE GENOMIC DNA]</scope>
    <source>
        <strain evidence="2 3">CTRI 14-8773</strain>
    </source>
</reference>
<keyword evidence="2" id="KW-0378">Hydrolase</keyword>
<dbReference type="InterPro" id="IPR012338">
    <property type="entry name" value="Beta-lactam/transpept-like"/>
</dbReference>
<feature type="domain" description="Beta-lactamase-related" evidence="1">
    <location>
        <begin position="25"/>
        <end position="388"/>
    </location>
</feature>
<evidence type="ECO:0000313" key="2">
    <source>
        <dbReference type="EMBL" id="KQH76158.1"/>
    </source>
</evidence>
<dbReference type="Gene3D" id="3.40.710.10">
    <property type="entry name" value="DD-peptidase/beta-lactamase superfamily"/>
    <property type="match status" value="1"/>
</dbReference>
<accession>A0A0Q2QW14</accession>
<organism evidence="2 3">
    <name type="scientific">Mycobacterium gordonae</name>
    <dbReference type="NCBI Taxonomy" id="1778"/>
    <lineage>
        <taxon>Bacteria</taxon>
        <taxon>Bacillati</taxon>
        <taxon>Actinomycetota</taxon>
        <taxon>Actinomycetes</taxon>
        <taxon>Mycobacteriales</taxon>
        <taxon>Mycobacteriaceae</taxon>
        <taxon>Mycobacterium</taxon>
    </lineage>
</organism>
<dbReference type="EMBL" id="LKTM01000359">
    <property type="protein sequence ID" value="KQH76158.1"/>
    <property type="molecule type" value="Genomic_DNA"/>
</dbReference>
<dbReference type="Proteomes" id="UP000051677">
    <property type="component" value="Unassembled WGS sequence"/>
</dbReference>
<sequence>MVPKVNVSSGLMSGDVDEGYGKVADAFRRNLSSGQEVGAAFAVYRDGRKVVDLWGGFRNGNTRALWREDTLVNVFSTTKGVASLAIAVAASRGPLSYDARVADYWPEFAQAGKDAITVRQLLAHQAGLSAIRPLLTLDDVAEPARMSDKLAAQAPAWKPGTRHGYHGITLGWYQGELIRRVDPAGRTLGRFFAEEIAAPLGLDFHIGLPTSVDRGRVAHVHPFSRSRLLLHLPPAMAVTSFNPFGLTVRSCMVAKGISGADPAHFNREEIRAIEIPSANGTGDARSIAKLYGSAATGGSEIGLTPSARDALEKPAISPTHGLRDKVLHVDISYSLGFCRPIPEITVFGSSDKAFGTPGLGGSFGFADPDTGIGYAYVMNKMGVQPVDPREFGLRKALFNDVLGARPQI</sequence>
<dbReference type="SUPFAM" id="SSF56601">
    <property type="entry name" value="beta-lactamase/transpeptidase-like"/>
    <property type="match status" value="1"/>
</dbReference>
<evidence type="ECO:0000259" key="1">
    <source>
        <dbReference type="Pfam" id="PF00144"/>
    </source>
</evidence>
<dbReference type="GO" id="GO:0016787">
    <property type="term" value="F:hydrolase activity"/>
    <property type="evidence" value="ECO:0007669"/>
    <property type="project" value="UniProtKB-KW"/>
</dbReference>
<dbReference type="PANTHER" id="PTHR43319">
    <property type="entry name" value="BETA-LACTAMASE-RELATED"/>
    <property type="match status" value="1"/>
</dbReference>
<gene>
    <name evidence="2" type="ORF">AO501_10020</name>
</gene>
<name>A0A0Q2QW14_MYCGO</name>
<comment type="caution">
    <text evidence="2">The sequence shown here is derived from an EMBL/GenBank/DDBJ whole genome shotgun (WGS) entry which is preliminary data.</text>
</comment>
<dbReference type="InterPro" id="IPR001466">
    <property type="entry name" value="Beta-lactam-related"/>
</dbReference>
<dbReference type="InterPro" id="IPR052907">
    <property type="entry name" value="Beta-lactamase/esterase"/>
</dbReference>
<dbReference type="Pfam" id="PF00144">
    <property type="entry name" value="Beta-lactamase"/>
    <property type="match status" value="1"/>
</dbReference>
<dbReference type="PANTHER" id="PTHR43319:SF3">
    <property type="entry name" value="BETA-LACTAMASE-RELATED DOMAIN-CONTAINING PROTEIN"/>
    <property type="match status" value="1"/>
</dbReference>
<dbReference type="OrthoDB" id="9809635at2"/>
<evidence type="ECO:0000313" key="3">
    <source>
        <dbReference type="Proteomes" id="UP000051677"/>
    </source>
</evidence>